<reference evidence="2 3" key="1">
    <citation type="submission" date="2019-01" db="EMBL/GenBank/DDBJ databases">
        <title>Genome sequencing of the rare red list fungi Fomitopsis rosea.</title>
        <authorList>
            <person name="Buettner E."/>
            <person name="Kellner H."/>
        </authorList>
    </citation>
    <scope>NUCLEOTIDE SEQUENCE [LARGE SCALE GENOMIC DNA]</scope>
    <source>
        <strain evidence="2 3">DSM 105464</strain>
    </source>
</reference>
<dbReference type="InterPro" id="IPR036188">
    <property type="entry name" value="FAD/NAD-bd_sf"/>
</dbReference>
<accession>A0A4Y9Y130</accession>
<dbReference type="GO" id="GO:0001735">
    <property type="term" value="F:prenylcysteine oxidase activity"/>
    <property type="evidence" value="ECO:0007669"/>
    <property type="project" value="InterPro"/>
</dbReference>
<proteinExistence type="predicted"/>
<dbReference type="PANTHER" id="PTHR15944:SF0">
    <property type="entry name" value="PRENYLCYSTEINE LYASE DOMAIN-CONTAINING PROTEIN"/>
    <property type="match status" value="1"/>
</dbReference>
<dbReference type="InterPro" id="IPR017046">
    <property type="entry name" value="Prenylcysteine_Oxase1"/>
</dbReference>
<feature type="signal peptide" evidence="1">
    <location>
        <begin position="1"/>
        <end position="19"/>
    </location>
</feature>
<dbReference type="Gene3D" id="3.50.50.60">
    <property type="entry name" value="FAD/NAD(P)-binding domain"/>
    <property type="match status" value="1"/>
</dbReference>
<evidence type="ECO:0000256" key="1">
    <source>
        <dbReference type="SAM" id="SignalP"/>
    </source>
</evidence>
<dbReference type="Proteomes" id="UP000298390">
    <property type="component" value="Unassembled WGS sequence"/>
</dbReference>
<keyword evidence="1" id="KW-0732">Signal</keyword>
<name>A0A4Y9Y130_9APHY</name>
<dbReference type="AlphaFoldDB" id="A0A4Y9Y130"/>
<evidence type="ECO:0000313" key="2">
    <source>
        <dbReference type="EMBL" id="TFY55423.1"/>
    </source>
</evidence>
<comment type="caution">
    <text evidence="2">The sequence shown here is derived from an EMBL/GenBank/DDBJ whole genome shotgun (WGS) entry which is preliminary data.</text>
</comment>
<organism evidence="2 3">
    <name type="scientific">Rhodofomes roseus</name>
    <dbReference type="NCBI Taxonomy" id="34475"/>
    <lineage>
        <taxon>Eukaryota</taxon>
        <taxon>Fungi</taxon>
        <taxon>Dikarya</taxon>
        <taxon>Basidiomycota</taxon>
        <taxon>Agaricomycotina</taxon>
        <taxon>Agaricomycetes</taxon>
        <taxon>Polyporales</taxon>
        <taxon>Rhodofomes</taxon>
    </lineage>
</organism>
<dbReference type="EMBL" id="SEKV01000592">
    <property type="protein sequence ID" value="TFY55423.1"/>
    <property type="molecule type" value="Genomic_DNA"/>
</dbReference>
<dbReference type="PANTHER" id="PTHR15944">
    <property type="entry name" value="FARNESYLCYSTEINE LYASE"/>
    <property type="match status" value="1"/>
</dbReference>
<dbReference type="SUPFAM" id="SSF51905">
    <property type="entry name" value="FAD/NAD(P)-binding domain"/>
    <property type="match status" value="1"/>
</dbReference>
<dbReference type="Pfam" id="PF13450">
    <property type="entry name" value="NAD_binding_8"/>
    <property type="match status" value="1"/>
</dbReference>
<protein>
    <recommendedName>
        <fullName evidence="4">FAD/NAD(P)-binding domain-containing protein</fullName>
    </recommendedName>
</protein>
<sequence>MRPEFLLGLSVALSAQAAALKFPFNIPFLSSNNQAPLIDVNALLPESTPPNRIAIIGAGAAGSSAAFWIAKAKERFGLDVEVDVYEKNDYIGSTVVYPYNNTEYEPVELGASIFVEINRNMWRATEEFGLERIGFGDENNVMGIWDGQEFVLTVRTVCHRLRTDAGVREYFVLLSDYSERNHI</sequence>
<evidence type="ECO:0000313" key="3">
    <source>
        <dbReference type="Proteomes" id="UP000298390"/>
    </source>
</evidence>
<feature type="chain" id="PRO_5021417672" description="FAD/NAD(P)-binding domain-containing protein" evidence="1">
    <location>
        <begin position="20"/>
        <end position="183"/>
    </location>
</feature>
<gene>
    <name evidence="2" type="ORF">EVJ58_g8261</name>
</gene>
<dbReference type="GO" id="GO:0030327">
    <property type="term" value="P:prenylated protein catabolic process"/>
    <property type="evidence" value="ECO:0007669"/>
    <property type="project" value="TreeGrafter"/>
</dbReference>
<evidence type="ECO:0008006" key="4">
    <source>
        <dbReference type="Google" id="ProtNLM"/>
    </source>
</evidence>